<dbReference type="RefSeq" id="WP_027107237.1">
    <property type="nucleotide sequence ID" value="NZ_JQBZ01000025.1"/>
</dbReference>
<comment type="caution">
    <text evidence="1">The sequence shown here is derived from an EMBL/GenBank/DDBJ whole genome shotgun (WGS) entry which is preliminary data.</text>
</comment>
<organism evidence="1 2">
    <name type="scientific">Ligilactobacillus ceti DSM 22408</name>
    <dbReference type="NCBI Taxonomy" id="1122146"/>
    <lineage>
        <taxon>Bacteria</taxon>
        <taxon>Bacillati</taxon>
        <taxon>Bacillota</taxon>
        <taxon>Bacilli</taxon>
        <taxon>Lactobacillales</taxon>
        <taxon>Lactobacillaceae</taxon>
        <taxon>Ligilactobacillus</taxon>
    </lineage>
</organism>
<evidence type="ECO:0000313" key="2">
    <source>
        <dbReference type="Proteomes" id="UP000051500"/>
    </source>
</evidence>
<dbReference type="eggNOG" id="ENOG5030A0X">
    <property type="taxonomic scope" value="Bacteria"/>
</dbReference>
<evidence type="ECO:0000313" key="1">
    <source>
        <dbReference type="EMBL" id="KRN88837.1"/>
    </source>
</evidence>
<reference evidence="1 2" key="1">
    <citation type="journal article" date="2015" name="Genome Announc.">
        <title>Expanding the biotechnology potential of lactobacilli through comparative genomics of 213 strains and associated genera.</title>
        <authorList>
            <person name="Sun Z."/>
            <person name="Harris H.M."/>
            <person name="McCann A."/>
            <person name="Guo C."/>
            <person name="Argimon S."/>
            <person name="Zhang W."/>
            <person name="Yang X."/>
            <person name="Jeffery I.B."/>
            <person name="Cooney J.C."/>
            <person name="Kagawa T.F."/>
            <person name="Liu W."/>
            <person name="Song Y."/>
            <person name="Salvetti E."/>
            <person name="Wrobel A."/>
            <person name="Rasinkangas P."/>
            <person name="Parkhill J."/>
            <person name="Rea M.C."/>
            <person name="O'Sullivan O."/>
            <person name="Ritari J."/>
            <person name="Douillard F.P."/>
            <person name="Paul Ross R."/>
            <person name="Yang R."/>
            <person name="Briner A.E."/>
            <person name="Felis G.E."/>
            <person name="de Vos W.M."/>
            <person name="Barrangou R."/>
            <person name="Klaenhammer T.R."/>
            <person name="Caufield P.W."/>
            <person name="Cui Y."/>
            <person name="Zhang H."/>
            <person name="O'Toole P.W."/>
        </authorList>
    </citation>
    <scope>NUCLEOTIDE SEQUENCE [LARGE SCALE GENOMIC DNA]</scope>
    <source>
        <strain evidence="1 2">DSM 22408</strain>
    </source>
</reference>
<dbReference type="PATRIC" id="fig|1122146.4.peg.837"/>
<dbReference type="EMBL" id="JQBZ01000025">
    <property type="protein sequence ID" value="KRN88837.1"/>
    <property type="molecule type" value="Genomic_DNA"/>
</dbReference>
<protein>
    <submittedName>
        <fullName evidence="1">Uncharacterized protein</fullName>
    </submittedName>
</protein>
<gene>
    <name evidence="1" type="ORF">IV53_GL000807</name>
</gene>
<accession>A0A0R2KMZ4</accession>
<dbReference type="AlphaFoldDB" id="A0A0R2KMZ4"/>
<dbReference type="STRING" id="1122146.IV53_GL000807"/>
<name>A0A0R2KMZ4_9LACO</name>
<dbReference type="OrthoDB" id="2304381at2"/>
<keyword evidence="2" id="KW-1185">Reference proteome</keyword>
<proteinExistence type="predicted"/>
<sequence>MLEQIRLKRTLSEAVQVGEVIQYKKRTYVIINIMSIHIYHPLEQDKFQVIDCLAQEMGTPDLSKNYTVTQAEIPYNSHDYFKIAKVGEVVFDKNAEIWVRVTNILNTRIEDGLFYVNYEFTPVSEWPKRKIQRAYEERCKTKMKLIRNNKSQ</sequence>
<dbReference type="Proteomes" id="UP000051500">
    <property type="component" value="Unassembled WGS sequence"/>
</dbReference>